<dbReference type="PANTHER" id="PTHR22923">
    <property type="entry name" value="CEREBELLIN-RELATED"/>
    <property type="match status" value="1"/>
</dbReference>
<dbReference type="InterPro" id="IPR001073">
    <property type="entry name" value="C1q_dom"/>
</dbReference>
<dbReference type="SUPFAM" id="SSF49842">
    <property type="entry name" value="TNF-like"/>
    <property type="match status" value="1"/>
</dbReference>
<evidence type="ECO:0000256" key="3">
    <source>
        <dbReference type="ARBA" id="ARBA00022729"/>
    </source>
</evidence>
<evidence type="ECO:0000313" key="6">
    <source>
        <dbReference type="Proteomes" id="UP001519460"/>
    </source>
</evidence>
<keyword evidence="3" id="KW-0732">Signal</keyword>
<comment type="subcellular location">
    <subcellularLocation>
        <location evidence="1">Secreted</location>
    </subcellularLocation>
</comment>
<proteinExistence type="predicted"/>
<evidence type="ECO:0000256" key="1">
    <source>
        <dbReference type="ARBA" id="ARBA00004613"/>
    </source>
</evidence>
<comment type="caution">
    <text evidence="5">The sequence shown here is derived from an EMBL/GenBank/DDBJ whole genome shotgun (WGS) entry which is preliminary data.</text>
</comment>
<dbReference type="SMART" id="SM00110">
    <property type="entry name" value="C1Q"/>
    <property type="match status" value="1"/>
</dbReference>
<keyword evidence="6" id="KW-1185">Reference proteome</keyword>
<dbReference type="GO" id="GO:0005576">
    <property type="term" value="C:extracellular region"/>
    <property type="evidence" value="ECO:0007669"/>
    <property type="project" value="UniProtKB-SubCell"/>
</dbReference>
<evidence type="ECO:0000256" key="2">
    <source>
        <dbReference type="ARBA" id="ARBA00022525"/>
    </source>
</evidence>
<reference evidence="5 6" key="1">
    <citation type="journal article" date="2023" name="Sci. Data">
        <title>Genome assembly of the Korean intertidal mud-creeper Batillaria attramentaria.</title>
        <authorList>
            <person name="Patra A.K."/>
            <person name="Ho P.T."/>
            <person name="Jun S."/>
            <person name="Lee S.J."/>
            <person name="Kim Y."/>
            <person name="Won Y.J."/>
        </authorList>
    </citation>
    <scope>NUCLEOTIDE SEQUENCE [LARGE SCALE GENOMIC DNA]</scope>
    <source>
        <strain evidence="5">Wonlab-2016</strain>
    </source>
</reference>
<evidence type="ECO:0000313" key="5">
    <source>
        <dbReference type="EMBL" id="KAK7506323.1"/>
    </source>
</evidence>
<protein>
    <recommendedName>
        <fullName evidence="4">C1q domain-containing protein</fullName>
    </recommendedName>
</protein>
<evidence type="ECO:0000259" key="4">
    <source>
        <dbReference type="PROSITE" id="PS50871"/>
    </source>
</evidence>
<dbReference type="Gene3D" id="2.60.120.40">
    <property type="match status" value="1"/>
</dbReference>
<dbReference type="PROSITE" id="PS50871">
    <property type="entry name" value="C1Q"/>
    <property type="match status" value="1"/>
</dbReference>
<organism evidence="5 6">
    <name type="scientific">Batillaria attramentaria</name>
    <dbReference type="NCBI Taxonomy" id="370345"/>
    <lineage>
        <taxon>Eukaryota</taxon>
        <taxon>Metazoa</taxon>
        <taxon>Spiralia</taxon>
        <taxon>Lophotrochozoa</taxon>
        <taxon>Mollusca</taxon>
        <taxon>Gastropoda</taxon>
        <taxon>Caenogastropoda</taxon>
        <taxon>Sorbeoconcha</taxon>
        <taxon>Cerithioidea</taxon>
        <taxon>Batillariidae</taxon>
        <taxon>Batillaria</taxon>
    </lineage>
</organism>
<gene>
    <name evidence="5" type="ORF">BaRGS_00002435</name>
</gene>
<feature type="domain" description="C1q" evidence="4">
    <location>
        <begin position="15"/>
        <end position="143"/>
    </location>
</feature>
<name>A0ABD0M4I8_9CAEN</name>
<dbReference type="EMBL" id="JACVVK020000007">
    <property type="protein sequence ID" value="KAK7506323.1"/>
    <property type="molecule type" value="Genomic_DNA"/>
</dbReference>
<dbReference type="InterPro" id="IPR050822">
    <property type="entry name" value="Cerebellin_Synaptic_Org"/>
</dbReference>
<feature type="non-terminal residue" evidence="5">
    <location>
        <position position="1"/>
    </location>
</feature>
<dbReference type="Pfam" id="PF00386">
    <property type="entry name" value="C1q"/>
    <property type="match status" value="1"/>
</dbReference>
<keyword evidence="2" id="KW-0964">Secreted</keyword>
<dbReference type="Proteomes" id="UP001519460">
    <property type="component" value="Unassembled WGS sequence"/>
</dbReference>
<sequence>DVEKLQAELKAVQVAVAERASFRATLNGNVTANAPIPFVTAYDVGGGYDAITGVYTVPISGAYFFYCQLFPSFLTTLNIDIMCNGNICARSRCYDKVEQSSCLSAYTAHFNAGDKVWVKPNVGGSYWGGVHSFFSGFLVSPDP</sequence>
<dbReference type="InterPro" id="IPR008983">
    <property type="entry name" value="Tumour_necrosis_fac-like_dom"/>
</dbReference>
<dbReference type="AlphaFoldDB" id="A0ABD0M4I8"/>
<accession>A0ABD0M4I8</accession>
<dbReference type="PANTHER" id="PTHR22923:SF116">
    <property type="entry name" value="C1Q DOMAIN-CONTAINING PROTEIN"/>
    <property type="match status" value="1"/>
</dbReference>